<proteinExistence type="inferred from homology"/>
<protein>
    <recommendedName>
        <fullName evidence="6">Peptidase S49 domain-containing protein</fullName>
    </recommendedName>
</protein>
<keyword evidence="2" id="KW-0645">Protease</keyword>
<dbReference type="SUPFAM" id="SSF52096">
    <property type="entry name" value="ClpP/crotonase"/>
    <property type="match status" value="1"/>
</dbReference>
<keyword evidence="5" id="KW-1133">Transmembrane helix</keyword>
<evidence type="ECO:0000256" key="3">
    <source>
        <dbReference type="ARBA" id="ARBA00022801"/>
    </source>
</evidence>
<keyword evidence="4" id="KW-0720">Serine protease</keyword>
<dbReference type="RefSeq" id="WP_229932515.1">
    <property type="nucleotide sequence ID" value="NZ_CAJHOF010000005.1"/>
</dbReference>
<sequence>MQFIKSIFNPIIAVLKFINNYFKAMLFLLIVFVVFTPKGELSTPNLVQIDIKGAIFSADEILSQLEEARIDENIKGVLLNIDSPGGALSPSVELAEQVKRLSQSKPVVAYAAGNMTSGSYYAGVNANKIIANKGSMIGSIGVIMQVPNISELATKIGISEQVVKAGEYKEMGTYTRTWSKLEKDALQEIANRSYELFITDVASARNLEISMANEWANARVFLANDALNVGLIDDIGGYYDARSQLEILAQVDKAEWKQTPQIEKFFKKLTEQGANAIISALFPIIK</sequence>
<dbReference type="Proteomes" id="UP000789803">
    <property type="component" value="Unassembled WGS sequence"/>
</dbReference>
<evidence type="ECO:0000256" key="5">
    <source>
        <dbReference type="SAM" id="Phobius"/>
    </source>
</evidence>
<evidence type="ECO:0000259" key="6">
    <source>
        <dbReference type="Pfam" id="PF01343"/>
    </source>
</evidence>
<reference evidence="7 8" key="1">
    <citation type="submission" date="2020-11" db="EMBL/GenBank/DDBJ databases">
        <authorList>
            <person name="Peeters C."/>
        </authorList>
    </citation>
    <scope>NUCLEOTIDE SEQUENCE [LARGE SCALE GENOMIC DNA]</scope>
    <source>
        <strain evidence="7 8">LMG 7974</strain>
    </source>
</reference>
<dbReference type="Gene3D" id="3.90.226.10">
    <property type="entry name" value="2-enoyl-CoA Hydratase, Chain A, domain 1"/>
    <property type="match status" value="1"/>
</dbReference>
<comment type="similarity">
    <text evidence="1">Belongs to the peptidase S49 family.</text>
</comment>
<evidence type="ECO:0000313" key="7">
    <source>
        <dbReference type="EMBL" id="CAD7287814.1"/>
    </source>
</evidence>
<gene>
    <name evidence="7" type="ORF">LMG7974_00702</name>
</gene>
<dbReference type="EMBL" id="CAJHOF010000005">
    <property type="protein sequence ID" value="CAD7287814.1"/>
    <property type="molecule type" value="Genomic_DNA"/>
</dbReference>
<organism evidence="7 8">
    <name type="scientific">Campylobacter majalis</name>
    <dbReference type="NCBI Taxonomy" id="2790656"/>
    <lineage>
        <taxon>Bacteria</taxon>
        <taxon>Pseudomonadati</taxon>
        <taxon>Campylobacterota</taxon>
        <taxon>Epsilonproteobacteria</taxon>
        <taxon>Campylobacterales</taxon>
        <taxon>Campylobacteraceae</taxon>
        <taxon>Campylobacter</taxon>
    </lineage>
</organism>
<dbReference type="InterPro" id="IPR047272">
    <property type="entry name" value="S49_SppA_C"/>
</dbReference>
<keyword evidence="3" id="KW-0378">Hydrolase</keyword>
<keyword evidence="8" id="KW-1185">Reference proteome</keyword>
<dbReference type="CDD" id="cd07023">
    <property type="entry name" value="S49_Sppa_N_C"/>
    <property type="match status" value="1"/>
</dbReference>
<keyword evidence="5" id="KW-0812">Transmembrane</keyword>
<evidence type="ECO:0000256" key="4">
    <source>
        <dbReference type="ARBA" id="ARBA00022825"/>
    </source>
</evidence>
<accession>A0ABN7K5M8</accession>
<comment type="caution">
    <text evidence="7">The sequence shown here is derived from an EMBL/GenBank/DDBJ whole genome shotgun (WGS) entry which is preliminary data.</text>
</comment>
<dbReference type="NCBIfam" id="TIGR00706">
    <property type="entry name" value="SppA_dom"/>
    <property type="match status" value="1"/>
</dbReference>
<evidence type="ECO:0000256" key="2">
    <source>
        <dbReference type="ARBA" id="ARBA00022670"/>
    </source>
</evidence>
<evidence type="ECO:0000313" key="8">
    <source>
        <dbReference type="Proteomes" id="UP000789803"/>
    </source>
</evidence>
<evidence type="ECO:0000256" key="1">
    <source>
        <dbReference type="ARBA" id="ARBA00008683"/>
    </source>
</evidence>
<feature type="domain" description="Peptidase S49" evidence="6">
    <location>
        <begin position="100"/>
        <end position="251"/>
    </location>
</feature>
<name>A0ABN7K5M8_9BACT</name>
<dbReference type="InterPro" id="IPR029045">
    <property type="entry name" value="ClpP/crotonase-like_dom_sf"/>
</dbReference>
<dbReference type="InterPro" id="IPR004635">
    <property type="entry name" value="Pept_S49_SppA"/>
</dbReference>
<dbReference type="PANTHER" id="PTHR42987">
    <property type="entry name" value="PEPTIDASE S49"/>
    <property type="match status" value="1"/>
</dbReference>
<feature type="transmembrane region" description="Helical" evidence="5">
    <location>
        <begin position="12"/>
        <end position="35"/>
    </location>
</feature>
<dbReference type="InterPro" id="IPR002142">
    <property type="entry name" value="Peptidase_S49"/>
</dbReference>
<dbReference type="Pfam" id="PF01343">
    <property type="entry name" value="Peptidase_S49"/>
    <property type="match status" value="1"/>
</dbReference>
<dbReference type="PANTHER" id="PTHR42987:SF7">
    <property type="entry name" value="SIGNAL PEPTIDE PEPTIDASE SPPA-RELATED"/>
    <property type="match status" value="1"/>
</dbReference>
<keyword evidence="5" id="KW-0472">Membrane</keyword>